<evidence type="ECO:0000313" key="8">
    <source>
        <dbReference type="Proteomes" id="UP000177912"/>
    </source>
</evidence>
<sequence length="113" mass="13250">MTRVKRGTTANKRRKNVLKLTKGFHWGRKSKYRLAKEAMLHAGVHAYRGRKQKKRDFRALWIVRLSAAAQQNGTTYNKLINQLTKEKIQLNRKVLSELAIQYPNVFEKIVKSK</sequence>
<dbReference type="CDD" id="cd07026">
    <property type="entry name" value="Ribosomal_L20"/>
    <property type="match status" value="1"/>
</dbReference>
<comment type="function">
    <text evidence="5 6">Binds directly to 23S ribosomal RNA and is necessary for the in vitro assembly process of the 50S ribosomal subunit. It is not involved in the protein synthesizing functions of that subunit.</text>
</comment>
<dbReference type="Gene3D" id="6.10.160.10">
    <property type="match status" value="1"/>
</dbReference>
<dbReference type="GO" id="GO:1990904">
    <property type="term" value="C:ribonucleoprotein complex"/>
    <property type="evidence" value="ECO:0007669"/>
    <property type="project" value="UniProtKB-KW"/>
</dbReference>
<dbReference type="GO" id="GO:0005840">
    <property type="term" value="C:ribosome"/>
    <property type="evidence" value="ECO:0007669"/>
    <property type="project" value="UniProtKB-KW"/>
</dbReference>
<keyword evidence="3 5" id="KW-0687">Ribonucleoprotein</keyword>
<dbReference type="NCBIfam" id="TIGR01032">
    <property type="entry name" value="rplT_bact"/>
    <property type="match status" value="1"/>
</dbReference>
<dbReference type="HAMAP" id="MF_00382">
    <property type="entry name" value="Ribosomal_bL20"/>
    <property type="match status" value="1"/>
</dbReference>
<reference evidence="7 8" key="1">
    <citation type="journal article" date="2016" name="Nat. Commun.">
        <title>Thousands of microbial genomes shed light on interconnected biogeochemical processes in an aquifer system.</title>
        <authorList>
            <person name="Anantharaman K."/>
            <person name="Brown C.T."/>
            <person name="Hug L.A."/>
            <person name="Sharon I."/>
            <person name="Castelle C.J."/>
            <person name="Probst A.J."/>
            <person name="Thomas B.C."/>
            <person name="Singh A."/>
            <person name="Wilkins M.J."/>
            <person name="Karaoz U."/>
            <person name="Brodie E.L."/>
            <person name="Williams K.H."/>
            <person name="Hubbard S.S."/>
            <person name="Banfield J.F."/>
        </authorList>
    </citation>
    <scope>NUCLEOTIDE SEQUENCE [LARGE SCALE GENOMIC DNA]</scope>
</reference>
<dbReference type="PANTHER" id="PTHR10986">
    <property type="entry name" value="39S RIBOSOMAL PROTEIN L20"/>
    <property type="match status" value="1"/>
</dbReference>
<dbReference type="SUPFAM" id="SSF74731">
    <property type="entry name" value="Ribosomal protein L20"/>
    <property type="match status" value="1"/>
</dbReference>
<keyword evidence="2 5" id="KW-0689">Ribosomal protein</keyword>
<dbReference type="STRING" id="1817822.A2826_03025"/>
<dbReference type="EMBL" id="MFEI01000003">
    <property type="protein sequence ID" value="OGE81755.1"/>
    <property type="molecule type" value="Genomic_DNA"/>
</dbReference>
<dbReference type="AlphaFoldDB" id="A0A1F5NVQ6"/>
<dbReference type="GO" id="GO:0006412">
    <property type="term" value="P:translation"/>
    <property type="evidence" value="ECO:0007669"/>
    <property type="project" value="InterPro"/>
</dbReference>
<protein>
    <recommendedName>
        <fullName evidence="4 5">Large ribosomal subunit protein bL20</fullName>
    </recommendedName>
</protein>
<comment type="caution">
    <text evidence="7">The sequence shown here is derived from an EMBL/GenBank/DDBJ whole genome shotgun (WGS) entry which is preliminary data.</text>
</comment>
<evidence type="ECO:0000256" key="5">
    <source>
        <dbReference type="HAMAP-Rule" id="MF_00382"/>
    </source>
</evidence>
<evidence type="ECO:0000313" key="7">
    <source>
        <dbReference type="EMBL" id="OGE81755.1"/>
    </source>
</evidence>
<evidence type="ECO:0000256" key="3">
    <source>
        <dbReference type="ARBA" id="ARBA00023274"/>
    </source>
</evidence>
<dbReference type="Pfam" id="PF00453">
    <property type="entry name" value="Ribosomal_L20"/>
    <property type="match status" value="1"/>
</dbReference>
<gene>
    <name evidence="5" type="primary">rplT</name>
    <name evidence="7" type="ORF">A2826_03025</name>
</gene>
<evidence type="ECO:0000256" key="6">
    <source>
        <dbReference type="RuleBase" id="RU000560"/>
    </source>
</evidence>
<dbReference type="Proteomes" id="UP000177912">
    <property type="component" value="Unassembled WGS sequence"/>
</dbReference>
<organism evidence="7 8">
    <name type="scientific">Candidatus Doudnabacteria bacterium RIFCSPHIGHO2_01_FULL_43_23</name>
    <dbReference type="NCBI Taxonomy" id="1817822"/>
    <lineage>
        <taxon>Bacteria</taxon>
        <taxon>Candidatus Doudnaibacteriota</taxon>
    </lineage>
</organism>
<comment type="similarity">
    <text evidence="1 5 6">Belongs to the bacterial ribosomal protein bL20 family.</text>
</comment>
<evidence type="ECO:0000256" key="1">
    <source>
        <dbReference type="ARBA" id="ARBA00007698"/>
    </source>
</evidence>
<accession>A0A1F5NVQ6</accession>
<dbReference type="Gene3D" id="1.10.1900.20">
    <property type="entry name" value="Ribosomal protein L20"/>
    <property type="match status" value="1"/>
</dbReference>
<dbReference type="GO" id="GO:0003735">
    <property type="term" value="F:structural constituent of ribosome"/>
    <property type="evidence" value="ECO:0007669"/>
    <property type="project" value="InterPro"/>
</dbReference>
<evidence type="ECO:0000256" key="4">
    <source>
        <dbReference type="ARBA" id="ARBA00035172"/>
    </source>
</evidence>
<evidence type="ECO:0000256" key="2">
    <source>
        <dbReference type="ARBA" id="ARBA00022980"/>
    </source>
</evidence>
<dbReference type="InterPro" id="IPR035566">
    <property type="entry name" value="Ribosomal_protein_bL20_C"/>
</dbReference>
<name>A0A1F5NVQ6_9BACT</name>
<keyword evidence="5 6" id="KW-0699">rRNA-binding</keyword>
<dbReference type="PRINTS" id="PR00062">
    <property type="entry name" value="RIBOSOMALL20"/>
</dbReference>
<dbReference type="InterPro" id="IPR005813">
    <property type="entry name" value="Ribosomal_bL20"/>
</dbReference>
<dbReference type="FunFam" id="1.10.1900.20:FF:000001">
    <property type="entry name" value="50S ribosomal protein L20"/>
    <property type="match status" value="1"/>
</dbReference>
<keyword evidence="5 6" id="KW-0694">RNA-binding</keyword>
<dbReference type="GO" id="GO:0000027">
    <property type="term" value="P:ribosomal large subunit assembly"/>
    <property type="evidence" value="ECO:0007669"/>
    <property type="project" value="UniProtKB-UniRule"/>
</dbReference>
<proteinExistence type="inferred from homology"/>
<dbReference type="GO" id="GO:0019843">
    <property type="term" value="F:rRNA binding"/>
    <property type="evidence" value="ECO:0007669"/>
    <property type="project" value="UniProtKB-UniRule"/>
</dbReference>